<dbReference type="EMBL" id="ML978067">
    <property type="protein sequence ID" value="KAF2020064.1"/>
    <property type="molecule type" value="Genomic_DNA"/>
</dbReference>
<evidence type="ECO:0000256" key="1">
    <source>
        <dbReference type="ARBA" id="ARBA00004370"/>
    </source>
</evidence>
<dbReference type="InterPro" id="IPR012919">
    <property type="entry name" value="SUN_dom"/>
</dbReference>
<feature type="region of interest" description="Disordered" evidence="5">
    <location>
        <begin position="227"/>
        <end position="283"/>
    </location>
</feature>
<evidence type="ECO:0000256" key="3">
    <source>
        <dbReference type="ARBA" id="ARBA00022989"/>
    </source>
</evidence>
<evidence type="ECO:0000313" key="7">
    <source>
        <dbReference type="EMBL" id="KAF2020064.1"/>
    </source>
</evidence>
<feature type="domain" description="SUN" evidence="6">
    <location>
        <begin position="554"/>
        <end position="733"/>
    </location>
</feature>
<dbReference type="GO" id="GO:0043495">
    <property type="term" value="F:protein-membrane adaptor activity"/>
    <property type="evidence" value="ECO:0007669"/>
    <property type="project" value="TreeGrafter"/>
</dbReference>
<dbReference type="PROSITE" id="PS51469">
    <property type="entry name" value="SUN"/>
    <property type="match status" value="1"/>
</dbReference>
<organism evidence="7 8">
    <name type="scientific">Aaosphaeria arxii CBS 175.79</name>
    <dbReference type="NCBI Taxonomy" id="1450172"/>
    <lineage>
        <taxon>Eukaryota</taxon>
        <taxon>Fungi</taxon>
        <taxon>Dikarya</taxon>
        <taxon>Ascomycota</taxon>
        <taxon>Pezizomycotina</taxon>
        <taxon>Dothideomycetes</taxon>
        <taxon>Pleosporomycetidae</taxon>
        <taxon>Pleosporales</taxon>
        <taxon>Pleosporales incertae sedis</taxon>
        <taxon>Aaosphaeria</taxon>
    </lineage>
</organism>
<protein>
    <recommendedName>
        <fullName evidence="6">SUN domain-containing protein</fullName>
    </recommendedName>
</protein>
<dbReference type="Proteomes" id="UP000799778">
    <property type="component" value="Unassembled WGS sequence"/>
</dbReference>
<dbReference type="PANTHER" id="PTHR12911">
    <property type="entry name" value="SAD1/UNC-84-LIKE PROTEIN-RELATED"/>
    <property type="match status" value="1"/>
</dbReference>
<reference evidence="7" key="1">
    <citation type="journal article" date="2020" name="Stud. Mycol.">
        <title>101 Dothideomycetes genomes: a test case for predicting lifestyles and emergence of pathogens.</title>
        <authorList>
            <person name="Haridas S."/>
            <person name="Albert R."/>
            <person name="Binder M."/>
            <person name="Bloem J."/>
            <person name="Labutti K."/>
            <person name="Salamov A."/>
            <person name="Andreopoulos B."/>
            <person name="Baker S."/>
            <person name="Barry K."/>
            <person name="Bills G."/>
            <person name="Bluhm B."/>
            <person name="Cannon C."/>
            <person name="Castanera R."/>
            <person name="Culley D."/>
            <person name="Daum C."/>
            <person name="Ezra D."/>
            <person name="Gonzalez J."/>
            <person name="Henrissat B."/>
            <person name="Kuo A."/>
            <person name="Liang C."/>
            <person name="Lipzen A."/>
            <person name="Lutzoni F."/>
            <person name="Magnuson J."/>
            <person name="Mondo S."/>
            <person name="Nolan M."/>
            <person name="Ohm R."/>
            <person name="Pangilinan J."/>
            <person name="Park H.-J."/>
            <person name="Ramirez L."/>
            <person name="Alfaro M."/>
            <person name="Sun H."/>
            <person name="Tritt A."/>
            <person name="Yoshinaga Y."/>
            <person name="Zwiers L.-H."/>
            <person name="Turgeon B."/>
            <person name="Goodwin S."/>
            <person name="Spatafora J."/>
            <person name="Crous P."/>
            <person name="Grigoriev I."/>
        </authorList>
    </citation>
    <scope>NUCLEOTIDE SEQUENCE</scope>
    <source>
        <strain evidence="7">CBS 175.79</strain>
    </source>
</reference>
<dbReference type="InterPro" id="IPR045119">
    <property type="entry name" value="SUN1-5"/>
</dbReference>
<dbReference type="RefSeq" id="XP_033388403.1">
    <property type="nucleotide sequence ID" value="XM_033521036.1"/>
</dbReference>
<proteinExistence type="predicted"/>
<dbReference type="OrthoDB" id="342281at2759"/>
<dbReference type="Gene3D" id="2.60.120.260">
    <property type="entry name" value="Galactose-binding domain-like"/>
    <property type="match status" value="1"/>
</dbReference>
<evidence type="ECO:0000256" key="2">
    <source>
        <dbReference type="ARBA" id="ARBA00022692"/>
    </source>
</evidence>
<feature type="region of interest" description="Disordered" evidence="5">
    <location>
        <begin position="91"/>
        <end position="184"/>
    </location>
</feature>
<feature type="compositionally biased region" description="Polar residues" evidence="5">
    <location>
        <begin position="1"/>
        <end position="11"/>
    </location>
</feature>
<keyword evidence="3" id="KW-1133">Transmembrane helix</keyword>
<comment type="subcellular location">
    <subcellularLocation>
        <location evidence="1">Membrane</location>
    </subcellularLocation>
</comment>
<feature type="compositionally biased region" description="Polar residues" evidence="5">
    <location>
        <begin position="140"/>
        <end position="162"/>
    </location>
</feature>
<name>A0A6A5Y683_9PLEO</name>
<dbReference type="AlphaFoldDB" id="A0A6A5Y683"/>
<keyword evidence="4" id="KW-0472">Membrane</keyword>
<accession>A0A6A5Y683</accession>
<feature type="compositionally biased region" description="Low complexity" evidence="5">
    <location>
        <begin position="21"/>
        <end position="39"/>
    </location>
</feature>
<feature type="region of interest" description="Disordered" evidence="5">
    <location>
        <begin position="1"/>
        <end position="63"/>
    </location>
</feature>
<feature type="compositionally biased region" description="Polar residues" evidence="5">
    <location>
        <begin position="107"/>
        <end position="120"/>
    </location>
</feature>
<sequence length="740" mass="80542">MAQSVSGQNGLAPTPARRSTRLASVARSVASVDQSVAASTTPGRASVRRKGPLPKLKANQSSAYGASGRLGAAEALTINQTGFVQAFDAQRQTAVARDDDDDDDDQSSIGGQSATKTSIIETFERDSPAAPSPSPSISAVHSTTGHNLARRNQVSSFASTSRYAAAPSQASHVDEGSPTPSEIDRSKSYLHEEVMLPTGTTANGSLRSSIHYRAPWVDRDVTHTTGFRRDADITRPSHGLGLNAPPIRRGANLDSPRQPPQASRATQPERDDEPDNKPQSTYNTLVKPRLWDALLIAAILAGSVLLSQVMKHSSSSSPQFLDAFGSRIAYTWNSVIHWIEPPAPESNDLDIGDGIYNASEDEDIVLDPASLGKVSDIDRFIKLERSVQGLSSSVKGLSSKLRTFLPPTIIVTRDRQGYLEIPDEFWRAIVTKLQTKGLDSPTPKVDAAWDEFEEKNRRIINYLLKNPMDRWTALGREEFLDLMAKKYADQAEHVEKRMDMAFAAIKALDKKINSPQDVGRQRADVEENRHLSLALAAIAEIDFRKINFFSIGNGARINQRETSPSYTPSSDITIASKLARIVLPSSHRPPPVTALQPWYEPGDCWCAAPAEGSLGLAQLSVSLGKKMLPRQVTIEHLPKQASVDIKSAPKAVELWVPVTVDQVEGAPNCEAGPDGYVCLGSFTYDIHGPVHVQTVNLDAEVTVPVDKALVRVKSNWGAEHTCIYRVRLHGDLVDGNDDVE</sequence>
<evidence type="ECO:0000256" key="4">
    <source>
        <dbReference type="ARBA" id="ARBA00023136"/>
    </source>
</evidence>
<evidence type="ECO:0000256" key="5">
    <source>
        <dbReference type="SAM" id="MobiDB-lite"/>
    </source>
</evidence>
<dbReference type="GeneID" id="54278433"/>
<dbReference type="Pfam" id="PF07738">
    <property type="entry name" value="Sad1_UNC"/>
    <property type="match status" value="1"/>
</dbReference>
<keyword evidence="8" id="KW-1185">Reference proteome</keyword>
<gene>
    <name evidence="7" type="ORF">BU24DRAFT_133108</name>
</gene>
<dbReference type="GO" id="GO:0034993">
    <property type="term" value="C:meiotic nuclear membrane microtubule tethering complex"/>
    <property type="evidence" value="ECO:0007669"/>
    <property type="project" value="TreeGrafter"/>
</dbReference>
<evidence type="ECO:0000259" key="6">
    <source>
        <dbReference type="PROSITE" id="PS51469"/>
    </source>
</evidence>
<keyword evidence="2" id="KW-0812">Transmembrane</keyword>
<dbReference type="PANTHER" id="PTHR12911:SF8">
    <property type="entry name" value="KLAROID PROTEIN-RELATED"/>
    <property type="match status" value="1"/>
</dbReference>
<evidence type="ECO:0000313" key="8">
    <source>
        <dbReference type="Proteomes" id="UP000799778"/>
    </source>
</evidence>